<evidence type="ECO:0000313" key="4">
    <source>
        <dbReference type="Proteomes" id="UP001141806"/>
    </source>
</evidence>
<dbReference type="OrthoDB" id="1724883at2759"/>
<dbReference type="EMBL" id="JAMYWD010000011">
    <property type="protein sequence ID" value="KAJ4955509.1"/>
    <property type="molecule type" value="Genomic_DNA"/>
</dbReference>
<keyword evidence="2" id="KW-0732">Signal</keyword>
<proteinExistence type="predicted"/>
<evidence type="ECO:0000256" key="1">
    <source>
        <dbReference type="SAM" id="MobiDB-lite"/>
    </source>
</evidence>
<feature type="compositionally biased region" description="Basic and acidic residues" evidence="1">
    <location>
        <begin position="103"/>
        <end position="115"/>
    </location>
</feature>
<feature type="chain" id="PRO_5040183679" evidence="2">
    <location>
        <begin position="19"/>
        <end position="115"/>
    </location>
</feature>
<feature type="region of interest" description="Disordered" evidence="1">
    <location>
        <begin position="95"/>
        <end position="115"/>
    </location>
</feature>
<keyword evidence="4" id="KW-1185">Reference proteome</keyword>
<feature type="region of interest" description="Disordered" evidence="1">
    <location>
        <begin position="14"/>
        <end position="41"/>
    </location>
</feature>
<feature type="signal peptide" evidence="2">
    <location>
        <begin position="1"/>
        <end position="18"/>
    </location>
</feature>
<comment type="caution">
    <text evidence="3">The sequence shown here is derived from an EMBL/GenBank/DDBJ whole genome shotgun (WGS) entry which is preliminary data.</text>
</comment>
<name>A0A9Q0H1J8_9MAGN</name>
<protein>
    <submittedName>
        <fullName evidence="3">Uncharacterized protein</fullName>
    </submittedName>
</protein>
<reference evidence="3" key="1">
    <citation type="journal article" date="2023" name="Plant J.">
        <title>The genome of the king protea, Protea cynaroides.</title>
        <authorList>
            <person name="Chang J."/>
            <person name="Duong T.A."/>
            <person name="Schoeman C."/>
            <person name="Ma X."/>
            <person name="Roodt D."/>
            <person name="Barker N."/>
            <person name="Li Z."/>
            <person name="Van de Peer Y."/>
            <person name="Mizrachi E."/>
        </authorList>
    </citation>
    <scope>NUCLEOTIDE SEQUENCE</scope>
    <source>
        <tissue evidence="3">Young leaves</tissue>
    </source>
</reference>
<feature type="compositionally biased region" description="Low complexity" evidence="1">
    <location>
        <begin position="32"/>
        <end position="41"/>
    </location>
</feature>
<accession>A0A9Q0H1J8</accession>
<dbReference type="AlphaFoldDB" id="A0A9Q0H1J8"/>
<evidence type="ECO:0000256" key="2">
    <source>
        <dbReference type="SAM" id="SignalP"/>
    </source>
</evidence>
<evidence type="ECO:0000313" key="3">
    <source>
        <dbReference type="EMBL" id="KAJ4955509.1"/>
    </source>
</evidence>
<gene>
    <name evidence="3" type="ORF">NE237_012292</name>
</gene>
<sequence>MFLIYFLLISASPTSNDSDKKNISVASEKTLSSSSENGGSNSMAALKLQRVYRSYRTRCRLVETAVVVEELWTLLLRPILCIFFDSTAAEDSAVELPSLTRQSESERKADPHGRR</sequence>
<dbReference type="Proteomes" id="UP001141806">
    <property type="component" value="Unassembled WGS sequence"/>
</dbReference>
<organism evidence="3 4">
    <name type="scientific">Protea cynaroides</name>
    <dbReference type="NCBI Taxonomy" id="273540"/>
    <lineage>
        <taxon>Eukaryota</taxon>
        <taxon>Viridiplantae</taxon>
        <taxon>Streptophyta</taxon>
        <taxon>Embryophyta</taxon>
        <taxon>Tracheophyta</taxon>
        <taxon>Spermatophyta</taxon>
        <taxon>Magnoliopsida</taxon>
        <taxon>Proteales</taxon>
        <taxon>Proteaceae</taxon>
        <taxon>Protea</taxon>
    </lineage>
</organism>